<dbReference type="InterPro" id="IPR029058">
    <property type="entry name" value="AB_hydrolase_fold"/>
</dbReference>
<evidence type="ECO:0000259" key="6">
    <source>
        <dbReference type="Pfam" id="PF00561"/>
    </source>
</evidence>
<dbReference type="GeneTree" id="ENSGT00390000007336"/>
<dbReference type="GO" id="GO:0005739">
    <property type="term" value="C:mitochondrion"/>
    <property type="evidence" value="ECO:0007669"/>
    <property type="project" value="TreeGrafter"/>
</dbReference>
<evidence type="ECO:0000313" key="7">
    <source>
        <dbReference type="Ensembl" id="ENSHBUP00000025687.1"/>
    </source>
</evidence>
<dbReference type="AlphaFoldDB" id="A0A3Q3CM17"/>
<dbReference type="PRINTS" id="PR00111">
    <property type="entry name" value="ABHYDROLASE"/>
</dbReference>
<dbReference type="GO" id="GO:0006654">
    <property type="term" value="P:phosphatidic acid biosynthetic process"/>
    <property type="evidence" value="ECO:0007669"/>
    <property type="project" value="TreeGrafter"/>
</dbReference>
<comment type="similarity">
    <text evidence="1">Belongs to the AB hydrolase superfamily.</text>
</comment>
<dbReference type="PANTHER" id="PTHR42886:SF83">
    <property type="entry name" value="PROTEIN ABHD8"/>
    <property type="match status" value="1"/>
</dbReference>
<reference evidence="7" key="2">
    <citation type="submission" date="2025-09" db="UniProtKB">
        <authorList>
            <consortium name="Ensembl"/>
        </authorList>
    </citation>
    <scope>IDENTIFICATION</scope>
</reference>
<dbReference type="SUPFAM" id="SSF53474">
    <property type="entry name" value="alpha/beta-Hydrolases"/>
    <property type="match status" value="1"/>
</dbReference>
<accession>A0A3Q3CM17</accession>
<evidence type="ECO:0000256" key="3">
    <source>
        <dbReference type="ARBA" id="ARBA00039466"/>
    </source>
</evidence>
<keyword evidence="2" id="KW-0378">Hydrolase</keyword>
<dbReference type="OMA" id="VHCQRRI"/>
<evidence type="ECO:0000256" key="2">
    <source>
        <dbReference type="ARBA" id="ARBA00022801"/>
    </source>
</evidence>
<dbReference type="InterPro" id="IPR000639">
    <property type="entry name" value="Epox_hydrolase-like"/>
</dbReference>
<dbReference type="InterPro" id="IPR000073">
    <property type="entry name" value="AB_hydrolase_1"/>
</dbReference>
<dbReference type="GO" id="GO:1900226">
    <property type="term" value="P:negative regulation of NLRP3 inflammasome complex assembly"/>
    <property type="evidence" value="ECO:0007669"/>
    <property type="project" value="UniProtKB-ARBA"/>
</dbReference>
<dbReference type="Gene3D" id="3.40.50.1820">
    <property type="entry name" value="alpha/beta hydrolase"/>
    <property type="match status" value="1"/>
</dbReference>
<evidence type="ECO:0000256" key="4">
    <source>
        <dbReference type="ARBA" id="ARBA00041848"/>
    </source>
</evidence>
<evidence type="ECO:0000256" key="1">
    <source>
        <dbReference type="ARBA" id="ARBA00008645"/>
    </source>
</evidence>
<dbReference type="Proteomes" id="UP000264840">
    <property type="component" value="Unplaced"/>
</dbReference>
<evidence type="ECO:0000313" key="8">
    <source>
        <dbReference type="Proteomes" id="UP000264840"/>
    </source>
</evidence>
<dbReference type="Pfam" id="PF00561">
    <property type="entry name" value="Abhydrolase_1"/>
    <property type="match status" value="1"/>
</dbReference>
<organism evidence="7 8">
    <name type="scientific">Haplochromis burtoni</name>
    <name type="common">Burton's mouthbrooder</name>
    <name type="synonym">Chromis burtoni</name>
    <dbReference type="NCBI Taxonomy" id="8153"/>
    <lineage>
        <taxon>Eukaryota</taxon>
        <taxon>Metazoa</taxon>
        <taxon>Chordata</taxon>
        <taxon>Craniata</taxon>
        <taxon>Vertebrata</taxon>
        <taxon>Euteleostomi</taxon>
        <taxon>Actinopterygii</taxon>
        <taxon>Neopterygii</taxon>
        <taxon>Teleostei</taxon>
        <taxon>Neoteleostei</taxon>
        <taxon>Acanthomorphata</taxon>
        <taxon>Ovalentaria</taxon>
        <taxon>Cichlomorphae</taxon>
        <taxon>Cichliformes</taxon>
        <taxon>Cichlidae</taxon>
        <taxon>African cichlids</taxon>
        <taxon>Pseudocrenilabrinae</taxon>
        <taxon>Haplochromini</taxon>
        <taxon>Haplochromis</taxon>
    </lineage>
</organism>
<protein>
    <recommendedName>
        <fullName evidence="3">Protein ABHD8</fullName>
    </recommendedName>
    <alternativeName>
        <fullName evidence="4">Alpha/beta hydrolase domain-containing protein 8</fullName>
    </alternativeName>
</protein>
<dbReference type="FunFam" id="3.40.50.1820:FF:000017">
    <property type="entry name" value="Abhydrolase domain containing 8"/>
    <property type="match status" value="1"/>
</dbReference>
<dbReference type="PRINTS" id="PR00412">
    <property type="entry name" value="EPOXHYDRLASE"/>
</dbReference>
<dbReference type="GO" id="GO:0055088">
    <property type="term" value="P:lipid homeostasis"/>
    <property type="evidence" value="ECO:0007669"/>
    <property type="project" value="TreeGrafter"/>
</dbReference>
<feature type="region of interest" description="Disordered" evidence="5">
    <location>
        <begin position="406"/>
        <end position="436"/>
    </location>
</feature>
<dbReference type="PANTHER" id="PTHR42886">
    <property type="entry name" value="RE40534P-RELATED"/>
    <property type="match status" value="1"/>
</dbReference>
<feature type="compositionally biased region" description="Basic and acidic residues" evidence="5">
    <location>
        <begin position="406"/>
        <end position="417"/>
    </location>
</feature>
<dbReference type="Ensembl" id="ENSHBUT00000005335.1">
    <property type="protein sequence ID" value="ENSHBUP00000025687.1"/>
    <property type="gene ID" value="ENSHBUG00000007851.1"/>
</dbReference>
<dbReference type="GO" id="GO:0052689">
    <property type="term" value="F:carboxylic ester hydrolase activity"/>
    <property type="evidence" value="ECO:0007669"/>
    <property type="project" value="TreeGrafter"/>
</dbReference>
<feature type="compositionally biased region" description="Polar residues" evidence="5">
    <location>
        <begin position="424"/>
        <end position="436"/>
    </location>
</feature>
<reference evidence="7" key="1">
    <citation type="submission" date="2025-08" db="UniProtKB">
        <authorList>
            <consortium name="Ensembl"/>
        </authorList>
    </citation>
    <scope>IDENTIFICATION</scope>
</reference>
<sequence>MLFLQGNTMLTSITEGILCCLTGKTANLVLPLESSEPSDGFEYVEVKPGRVLRVRHIVPEHSPISNNDGDSGSIVHCKRKITVYRNGQLVIENLGDVLHSEILQCQDGDLEPCSTVEVELADYKDIASSPDPNPVPPPRTVLIDSKRMISSCKGTHSDVALFFVHGVGGSLDIWSSQLDFFSRLGYEVIAPDLAGHGASTAPQIAAAYTFYALAEDLRAIFKRYARKRNILIGHSYGVSFCTFLAHEYPDLVHKVVMINGGGPTALEPSLCSIFQLPSCVLHCLSPCLAWSFLKAGFARQGAKEKQLLKQGNAFNVSPFVLRAMMSGQYWPEGDEVYHAELTVPILLVHGMCDKFVPMDEDQRMAEILLFAFLKVIEEGSHMVMMECPETVNTLLHEFFLWEPDMSRKGSSKTDTEKAIAASDTLHTLKNSKPVNK</sequence>
<dbReference type="GO" id="GO:0042171">
    <property type="term" value="F:lysophosphatidic acid acyltransferase activity"/>
    <property type="evidence" value="ECO:0007669"/>
    <property type="project" value="TreeGrafter"/>
</dbReference>
<evidence type="ECO:0000256" key="5">
    <source>
        <dbReference type="SAM" id="MobiDB-lite"/>
    </source>
</evidence>
<proteinExistence type="inferred from homology"/>
<keyword evidence="8" id="KW-1185">Reference proteome</keyword>
<feature type="domain" description="AB hydrolase-1" evidence="6">
    <location>
        <begin position="160"/>
        <end position="276"/>
    </location>
</feature>
<name>A0A3Q3CM17_HAPBU</name>